<dbReference type="AlphaFoldDB" id="A0A8H7BI98"/>
<evidence type="ECO:0000313" key="3">
    <source>
        <dbReference type="Proteomes" id="UP000605846"/>
    </source>
</evidence>
<dbReference type="InterPro" id="IPR011990">
    <property type="entry name" value="TPR-like_helical_dom_sf"/>
</dbReference>
<keyword evidence="3" id="KW-1185">Reference proteome</keyword>
<organism evidence="2 3">
    <name type="scientific">Apophysomyces ossiformis</name>
    <dbReference type="NCBI Taxonomy" id="679940"/>
    <lineage>
        <taxon>Eukaryota</taxon>
        <taxon>Fungi</taxon>
        <taxon>Fungi incertae sedis</taxon>
        <taxon>Mucoromycota</taxon>
        <taxon>Mucoromycotina</taxon>
        <taxon>Mucoromycetes</taxon>
        <taxon>Mucorales</taxon>
        <taxon>Mucorineae</taxon>
        <taxon>Mucoraceae</taxon>
        <taxon>Apophysomyces</taxon>
    </lineage>
</organism>
<dbReference type="SMART" id="SM00671">
    <property type="entry name" value="SEL1"/>
    <property type="match status" value="4"/>
</dbReference>
<sequence>MIGIDENESELKNDDDSDVKNSQGGKDTRPANVDQSTKREIEILQARADDGDSNACYELAVRLWETRDYQKALDMYEKAAQLWNSNAYYALGNLYRSGFSSDHFTVAQNSQLAFMYYCIGSTCPGGINCTNYPNIMMVAQYYEKEYNKLVDVRYDKARQWYMTANYYLRLFRRDISPELLAAGKLEHSWANATSDPLEANEHRQNAFNMFHRCMEAHPYAKFMVAIYHLYGWGIREPDPGLAFNMLLSLVQSGLKEVPLAIAKCYEEGVGIQKDLVKAAVYREFANQVHKE</sequence>
<gene>
    <name evidence="2" type="ORF">EC973_007666</name>
</gene>
<comment type="caution">
    <text evidence="2">The sequence shown here is derived from an EMBL/GenBank/DDBJ whole genome shotgun (WGS) entry which is preliminary data.</text>
</comment>
<feature type="region of interest" description="Disordered" evidence="1">
    <location>
        <begin position="1"/>
        <end position="38"/>
    </location>
</feature>
<reference evidence="2" key="1">
    <citation type="submission" date="2020-01" db="EMBL/GenBank/DDBJ databases">
        <title>Genome Sequencing of Three Apophysomyces-Like Fungal Strains Confirms a Novel Fungal Genus in the Mucoromycota with divergent Burkholderia-like Endosymbiotic Bacteria.</title>
        <authorList>
            <person name="Stajich J.E."/>
            <person name="Macias A.M."/>
            <person name="Carter-House D."/>
            <person name="Lovett B."/>
            <person name="Kasson L.R."/>
            <person name="Berry K."/>
            <person name="Grigoriev I."/>
            <person name="Chang Y."/>
            <person name="Spatafora J."/>
            <person name="Kasson M.T."/>
        </authorList>
    </citation>
    <scope>NUCLEOTIDE SEQUENCE</scope>
    <source>
        <strain evidence="2">NRRL A-21654</strain>
    </source>
</reference>
<evidence type="ECO:0000256" key="1">
    <source>
        <dbReference type="SAM" id="MobiDB-lite"/>
    </source>
</evidence>
<dbReference type="EMBL" id="JABAYA010000593">
    <property type="protein sequence ID" value="KAF7720534.1"/>
    <property type="molecule type" value="Genomic_DNA"/>
</dbReference>
<dbReference type="InterPro" id="IPR052945">
    <property type="entry name" value="Mitotic_Regulator"/>
</dbReference>
<dbReference type="Pfam" id="PF08238">
    <property type="entry name" value="Sel1"/>
    <property type="match status" value="4"/>
</dbReference>
<proteinExistence type="predicted"/>
<dbReference type="OrthoDB" id="2384430at2759"/>
<dbReference type="SUPFAM" id="SSF81901">
    <property type="entry name" value="HCP-like"/>
    <property type="match status" value="2"/>
</dbReference>
<accession>A0A8H7BI98</accession>
<dbReference type="Gene3D" id="1.25.40.10">
    <property type="entry name" value="Tetratricopeptide repeat domain"/>
    <property type="match status" value="2"/>
</dbReference>
<dbReference type="Proteomes" id="UP000605846">
    <property type="component" value="Unassembled WGS sequence"/>
</dbReference>
<dbReference type="PANTHER" id="PTHR43628:SF1">
    <property type="entry name" value="CHITIN SYNTHASE REGULATORY FACTOR 2-RELATED"/>
    <property type="match status" value="1"/>
</dbReference>
<name>A0A8H7BI98_9FUNG</name>
<evidence type="ECO:0000313" key="2">
    <source>
        <dbReference type="EMBL" id="KAF7720534.1"/>
    </source>
</evidence>
<dbReference type="InterPro" id="IPR006597">
    <property type="entry name" value="Sel1-like"/>
</dbReference>
<dbReference type="PANTHER" id="PTHR43628">
    <property type="entry name" value="ACTIVATOR OF C KINASE PROTEIN 1-RELATED"/>
    <property type="match status" value="1"/>
</dbReference>
<protein>
    <submittedName>
        <fullName evidence="2">Uncharacterized protein</fullName>
    </submittedName>
</protein>